<dbReference type="KEGG" id="clup:CLUP02_04212"/>
<protein>
    <submittedName>
        <fullName evidence="1">Uncharacterized protein</fullName>
    </submittedName>
</protein>
<organism evidence="1 2">
    <name type="scientific">Colletotrichum lupini</name>
    <dbReference type="NCBI Taxonomy" id="145971"/>
    <lineage>
        <taxon>Eukaryota</taxon>
        <taxon>Fungi</taxon>
        <taxon>Dikarya</taxon>
        <taxon>Ascomycota</taxon>
        <taxon>Pezizomycotina</taxon>
        <taxon>Sordariomycetes</taxon>
        <taxon>Hypocreomycetidae</taxon>
        <taxon>Glomerellales</taxon>
        <taxon>Glomerellaceae</taxon>
        <taxon>Colletotrichum</taxon>
        <taxon>Colletotrichum acutatum species complex</taxon>
    </lineage>
</organism>
<proteinExistence type="predicted"/>
<evidence type="ECO:0000313" key="1">
    <source>
        <dbReference type="EMBL" id="UQC78735.1"/>
    </source>
</evidence>
<accession>A0A9Q8SKC5</accession>
<dbReference type="RefSeq" id="XP_049140371.1">
    <property type="nucleotide sequence ID" value="XM_049283228.1"/>
</dbReference>
<dbReference type="AlphaFoldDB" id="A0A9Q8SKC5"/>
<dbReference type="EMBL" id="CP019474">
    <property type="protein sequence ID" value="UQC78735.1"/>
    <property type="molecule type" value="Genomic_DNA"/>
</dbReference>
<dbReference type="Proteomes" id="UP000830671">
    <property type="component" value="Chromosome 2"/>
</dbReference>
<keyword evidence="2" id="KW-1185">Reference proteome</keyword>
<evidence type="ECO:0000313" key="2">
    <source>
        <dbReference type="Proteomes" id="UP000830671"/>
    </source>
</evidence>
<sequence>MRQWERGNFTKLAGFQPADSDFTAHTLHIIEFVASISTGMWWR</sequence>
<gene>
    <name evidence="1" type="ORF">CLUP02_04212</name>
</gene>
<dbReference type="GeneID" id="73338238"/>
<name>A0A9Q8SKC5_9PEZI</name>
<reference evidence="1" key="1">
    <citation type="journal article" date="2021" name="Mol. Plant Microbe Interact.">
        <title>Complete Genome Sequence of the Plant-Pathogenic Fungus Colletotrichum lupini.</title>
        <authorList>
            <person name="Baroncelli R."/>
            <person name="Pensec F."/>
            <person name="Da Lio D."/>
            <person name="Boufleur T."/>
            <person name="Vicente I."/>
            <person name="Sarrocco S."/>
            <person name="Picot A."/>
            <person name="Baraldi E."/>
            <person name="Sukno S."/>
            <person name="Thon M."/>
            <person name="Le Floch G."/>
        </authorList>
    </citation>
    <scope>NUCLEOTIDE SEQUENCE</scope>
    <source>
        <strain evidence="1">IMI 504893</strain>
    </source>
</reference>